<accession>A0A7X1B074</accession>
<sequence>MSLSVVPEPSNLALLAGAFGLLAALRRRRT</sequence>
<dbReference type="EMBL" id="JACHVA010000124">
    <property type="protein sequence ID" value="MBC2603220.1"/>
    <property type="molecule type" value="Genomic_DNA"/>
</dbReference>
<comment type="caution">
    <text evidence="2">The sequence shown here is derived from an EMBL/GenBank/DDBJ whole genome shotgun (WGS) entry which is preliminary data.</text>
</comment>
<proteinExistence type="predicted"/>
<evidence type="ECO:0000313" key="2">
    <source>
        <dbReference type="EMBL" id="MBC2603220.1"/>
    </source>
</evidence>
<gene>
    <name evidence="2" type="ORF">H5P30_15670</name>
</gene>
<keyword evidence="3" id="KW-1185">Reference proteome</keyword>
<dbReference type="InterPro" id="IPR013424">
    <property type="entry name" value="Ice-binding_C"/>
</dbReference>
<reference evidence="2 3" key="1">
    <citation type="submission" date="2020-07" db="EMBL/GenBank/DDBJ databases">
        <authorList>
            <person name="Feng X."/>
        </authorList>
    </citation>
    <scope>NUCLEOTIDE SEQUENCE [LARGE SCALE GENOMIC DNA]</scope>
    <source>
        <strain evidence="2 3">JCM14086</strain>
    </source>
</reference>
<evidence type="ECO:0000313" key="3">
    <source>
        <dbReference type="Proteomes" id="UP000525652"/>
    </source>
</evidence>
<dbReference type="AlphaFoldDB" id="A0A7X1B074"/>
<keyword evidence="1" id="KW-0812">Transmembrane</keyword>
<evidence type="ECO:0000256" key="1">
    <source>
        <dbReference type="SAM" id="Phobius"/>
    </source>
</evidence>
<keyword evidence="1" id="KW-0472">Membrane</keyword>
<keyword evidence="1" id="KW-1133">Transmembrane helix</keyword>
<organism evidence="2 3">
    <name type="scientific">Puniceicoccus vermicola</name>
    <dbReference type="NCBI Taxonomy" id="388746"/>
    <lineage>
        <taxon>Bacteria</taxon>
        <taxon>Pseudomonadati</taxon>
        <taxon>Verrucomicrobiota</taxon>
        <taxon>Opitutia</taxon>
        <taxon>Puniceicoccales</taxon>
        <taxon>Puniceicoccaceae</taxon>
        <taxon>Puniceicoccus</taxon>
    </lineage>
</organism>
<dbReference type="Proteomes" id="UP000525652">
    <property type="component" value="Unassembled WGS sequence"/>
</dbReference>
<protein>
    <submittedName>
        <fullName evidence="2">PEP-CTERM sorting domain-containing protein</fullName>
    </submittedName>
</protein>
<feature type="transmembrane region" description="Helical" evidence="1">
    <location>
        <begin position="6"/>
        <end position="25"/>
    </location>
</feature>
<name>A0A7X1B074_9BACT</name>
<dbReference type="NCBIfam" id="TIGR02595">
    <property type="entry name" value="PEP_CTERM"/>
    <property type="match status" value="1"/>
</dbReference>